<dbReference type="eggNOG" id="COG0225">
    <property type="taxonomic scope" value="Bacteria"/>
</dbReference>
<comment type="catalytic activity">
    <reaction evidence="9">
        <text>[thioredoxin]-disulfide + L-methionine + H2O = L-methionine (S)-S-oxide + [thioredoxin]-dithiol</text>
        <dbReference type="Rhea" id="RHEA:19993"/>
        <dbReference type="Rhea" id="RHEA-COMP:10698"/>
        <dbReference type="Rhea" id="RHEA-COMP:10700"/>
        <dbReference type="ChEBI" id="CHEBI:15377"/>
        <dbReference type="ChEBI" id="CHEBI:29950"/>
        <dbReference type="ChEBI" id="CHEBI:50058"/>
        <dbReference type="ChEBI" id="CHEBI:57844"/>
        <dbReference type="ChEBI" id="CHEBI:58772"/>
        <dbReference type="EC" id="1.8.4.11"/>
    </reaction>
</comment>
<dbReference type="EMBL" id="CP001778">
    <property type="protein sequence ID" value="ADD40666.1"/>
    <property type="molecule type" value="Genomic_DNA"/>
</dbReference>
<dbReference type="STRING" id="446470.Snas_0956"/>
<evidence type="ECO:0000256" key="1">
    <source>
        <dbReference type="ARBA" id="ARBA00004141"/>
    </source>
</evidence>
<dbReference type="InterPro" id="IPR050638">
    <property type="entry name" value="AA-Vitamin_Transporters"/>
</dbReference>
<evidence type="ECO:0000256" key="6">
    <source>
        <dbReference type="ARBA" id="ARBA00023002"/>
    </source>
</evidence>
<keyword evidence="6 13" id="KW-0560">Oxidoreductase</keyword>
<evidence type="ECO:0000256" key="10">
    <source>
        <dbReference type="SAM" id="Phobius"/>
    </source>
</evidence>
<comment type="similarity">
    <text evidence="2">Belongs to the EamA transporter family.</text>
</comment>
<sequence>MSSPTVLPWLALFTVWIFWGSTYLGIQFAVETIPPLLMAGFRYLLAGAVMFAIVGPRHARGPNRPTPRQWRSMVIVAVLLLVGGNGLLSVGETSIDSGLAALIVATVPVWMLLIDAAVNRSRITVTMAIALALGTAGVGVLVGGPGSRVDLFGAIVVLIGALSWASGTVYARRAPQPKHPLVVASLQMIAGGVVLILVAAVTGEFGRLELAAISARSIAGFGWLVVAGSMLAFTAYGYANANLPTSTVATYAYVNPVVAVVLGVLLGDESLSANLLLGGGIIVSAVVLIVGGQAAKRREKPRPREVHRQALRWYRRHPEAQRSRRHMFATRHTTKLPADEALPGRPGPLLDPSDRNAALGTPLLGPYPDGMEIAEFGVDCFWGGEAQFWDVPGVWTTVAGFQGGHTPNPLADEILSHRTGHTEAVRVVFDPAKTSYEKLLAVFWCSEDPTRRVDMRGHGRSAIFTQDAGQLAKAEASRKVYQRELDRRGYGAIITEILSAQEFPFYPAQLRHQQHLARH</sequence>
<dbReference type="GO" id="GO:0008113">
    <property type="term" value="F:peptide-methionine (S)-S-oxide reductase activity"/>
    <property type="evidence" value="ECO:0007669"/>
    <property type="project" value="UniProtKB-EC"/>
</dbReference>
<dbReference type="Gene3D" id="3.30.1060.10">
    <property type="entry name" value="Peptide methionine sulphoxide reductase MsrA"/>
    <property type="match status" value="1"/>
</dbReference>
<dbReference type="eggNOG" id="COG0697">
    <property type="taxonomic scope" value="Bacteria"/>
</dbReference>
<comment type="catalytic activity">
    <reaction evidence="8">
        <text>L-methionyl-[protein] + [thioredoxin]-disulfide + H2O = L-methionyl-(S)-S-oxide-[protein] + [thioredoxin]-dithiol</text>
        <dbReference type="Rhea" id="RHEA:14217"/>
        <dbReference type="Rhea" id="RHEA-COMP:10698"/>
        <dbReference type="Rhea" id="RHEA-COMP:10700"/>
        <dbReference type="Rhea" id="RHEA-COMP:12313"/>
        <dbReference type="Rhea" id="RHEA-COMP:12315"/>
        <dbReference type="ChEBI" id="CHEBI:15377"/>
        <dbReference type="ChEBI" id="CHEBI:16044"/>
        <dbReference type="ChEBI" id="CHEBI:29950"/>
        <dbReference type="ChEBI" id="CHEBI:44120"/>
        <dbReference type="ChEBI" id="CHEBI:50058"/>
        <dbReference type="EC" id="1.8.4.11"/>
    </reaction>
</comment>
<dbReference type="Proteomes" id="UP000000844">
    <property type="component" value="Chromosome"/>
</dbReference>
<evidence type="ECO:0000256" key="9">
    <source>
        <dbReference type="ARBA" id="ARBA00048782"/>
    </source>
</evidence>
<evidence type="ECO:0000259" key="12">
    <source>
        <dbReference type="Pfam" id="PF01625"/>
    </source>
</evidence>
<dbReference type="Pfam" id="PF00892">
    <property type="entry name" value="EamA"/>
    <property type="match status" value="2"/>
</dbReference>
<dbReference type="InterPro" id="IPR002569">
    <property type="entry name" value="Met_Sox_Rdtase_MsrA_dom"/>
</dbReference>
<dbReference type="InterPro" id="IPR036509">
    <property type="entry name" value="Met_Sox_Rdtase_MsrA_sf"/>
</dbReference>
<name>D3Q957_STANL</name>
<feature type="transmembrane region" description="Helical" evidence="10">
    <location>
        <begin position="74"/>
        <end position="91"/>
    </location>
</feature>
<feature type="transmembrane region" description="Helical" evidence="10">
    <location>
        <begin position="213"/>
        <end position="236"/>
    </location>
</feature>
<keyword evidence="4 10" id="KW-0812">Transmembrane</keyword>
<feature type="transmembrane region" description="Helical" evidence="10">
    <location>
        <begin position="125"/>
        <end position="145"/>
    </location>
</feature>
<feature type="transmembrane region" description="Helical" evidence="10">
    <location>
        <begin position="36"/>
        <end position="54"/>
    </location>
</feature>
<dbReference type="HOGENOM" id="CLU_524700_0_0_11"/>
<dbReference type="PANTHER" id="PTHR32322">
    <property type="entry name" value="INNER MEMBRANE TRANSPORTER"/>
    <property type="match status" value="1"/>
</dbReference>
<evidence type="ECO:0000313" key="13">
    <source>
        <dbReference type="EMBL" id="ADD40666.1"/>
    </source>
</evidence>
<proteinExistence type="inferred from homology"/>
<evidence type="ECO:0000256" key="5">
    <source>
        <dbReference type="ARBA" id="ARBA00022989"/>
    </source>
</evidence>
<gene>
    <name evidence="13" type="ordered locus">Snas_0956</name>
</gene>
<dbReference type="RefSeq" id="WP_013016237.1">
    <property type="nucleotide sequence ID" value="NC_013947.1"/>
</dbReference>
<dbReference type="InterPro" id="IPR000620">
    <property type="entry name" value="EamA_dom"/>
</dbReference>
<feature type="transmembrane region" description="Helical" evidence="10">
    <location>
        <begin position="273"/>
        <end position="295"/>
    </location>
</feature>
<dbReference type="PANTHER" id="PTHR32322:SF2">
    <property type="entry name" value="EAMA DOMAIN-CONTAINING PROTEIN"/>
    <property type="match status" value="1"/>
</dbReference>
<dbReference type="GO" id="GO:0033744">
    <property type="term" value="F:L-methionine:thioredoxin-disulfide S-oxidoreductase activity"/>
    <property type="evidence" value="ECO:0007669"/>
    <property type="project" value="RHEA"/>
</dbReference>
<accession>D3Q957</accession>
<evidence type="ECO:0000256" key="7">
    <source>
        <dbReference type="ARBA" id="ARBA00023136"/>
    </source>
</evidence>
<feature type="transmembrane region" description="Helical" evidence="10">
    <location>
        <begin position="151"/>
        <end position="169"/>
    </location>
</feature>
<evidence type="ECO:0000256" key="3">
    <source>
        <dbReference type="ARBA" id="ARBA00012502"/>
    </source>
</evidence>
<feature type="transmembrane region" description="Helical" evidence="10">
    <location>
        <begin position="181"/>
        <end position="201"/>
    </location>
</feature>
<dbReference type="GO" id="GO:0016020">
    <property type="term" value="C:membrane"/>
    <property type="evidence" value="ECO:0007669"/>
    <property type="project" value="UniProtKB-SubCell"/>
</dbReference>
<evidence type="ECO:0000256" key="8">
    <source>
        <dbReference type="ARBA" id="ARBA00047806"/>
    </source>
</evidence>
<organism evidence="13 14">
    <name type="scientific">Stackebrandtia nassauensis (strain DSM 44728 / CIP 108903 / NRRL B-16338 / NBRC 102104 / LLR-40K-21)</name>
    <dbReference type="NCBI Taxonomy" id="446470"/>
    <lineage>
        <taxon>Bacteria</taxon>
        <taxon>Bacillati</taxon>
        <taxon>Actinomycetota</taxon>
        <taxon>Actinomycetes</taxon>
        <taxon>Glycomycetales</taxon>
        <taxon>Glycomycetaceae</taxon>
        <taxon>Stackebrandtia</taxon>
    </lineage>
</organism>
<keyword evidence="14" id="KW-1185">Reference proteome</keyword>
<dbReference type="AlphaFoldDB" id="D3Q957"/>
<dbReference type="KEGG" id="sna:Snas_0956"/>
<dbReference type="InterPro" id="IPR037185">
    <property type="entry name" value="EmrE-like"/>
</dbReference>
<dbReference type="OrthoDB" id="9812547at2"/>
<dbReference type="SUPFAM" id="SSF55068">
    <property type="entry name" value="Peptide methionine sulfoxide reductase"/>
    <property type="match status" value="1"/>
</dbReference>
<comment type="subcellular location">
    <subcellularLocation>
        <location evidence="1">Membrane</location>
        <topology evidence="1">Multi-pass membrane protein</topology>
    </subcellularLocation>
</comment>
<feature type="transmembrane region" description="Helical" evidence="10">
    <location>
        <begin position="97"/>
        <end position="118"/>
    </location>
</feature>
<dbReference type="SUPFAM" id="SSF103481">
    <property type="entry name" value="Multidrug resistance efflux transporter EmrE"/>
    <property type="match status" value="2"/>
</dbReference>
<keyword evidence="7 10" id="KW-0472">Membrane</keyword>
<protein>
    <recommendedName>
        <fullName evidence="3">peptide-methionine (S)-S-oxide reductase</fullName>
        <ecNumber evidence="3">1.8.4.11</ecNumber>
    </recommendedName>
</protein>
<evidence type="ECO:0000313" key="14">
    <source>
        <dbReference type="Proteomes" id="UP000000844"/>
    </source>
</evidence>
<feature type="domain" description="EamA" evidence="11">
    <location>
        <begin position="152"/>
        <end position="290"/>
    </location>
</feature>
<evidence type="ECO:0000256" key="4">
    <source>
        <dbReference type="ARBA" id="ARBA00022692"/>
    </source>
</evidence>
<dbReference type="Pfam" id="PF01625">
    <property type="entry name" value="PMSR"/>
    <property type="match status" value="1"/>
</dbReference>
<dbReference type="EC" id="1.8.4.11" evidence="3"/>
<keyword evidence="5 10" id="KW-1133">Transmembrane helix</keyword>
<feature type="transmembrane region" description="Helical" evidence="10">
    <location>
        <begin position="7"/>
        <end position="30"/>
    </location>
</feature>
<evidence type="ECO:0000256" key="2">
    <source>
        <dbReference type="ARBA" id="ARBA00007362"/>
    </source>
</evidence>
<reference evidence="13 14" key="1">
    <citation type="journal article" date="2009" name="Stand. Genomic Sci.">
        <title>Complete genome sequence of Stackebrandtia nassauensis type strain (LLR-40K-21).</title>
        <authorList>
            <person name="Munk C."/>
            <person name="Lapidus A."/>
            <person name="Copeland A."/>
            <person name="Jando M."/>
            <person name="Mayilraj S."/>
            <person name="Glavina Del Rio T."/>
            <person name="Nolan M."/>
            <person name="Chen F."/>
            <person name="Lucas S."/>
            <person name="Tice H."/>
            <person name="Cheng J.F."/>
            <person name="Han C."/>
            <person name="Detter J.C."/>
            <person name="Bruce D."/>
            <person name="Goodwin L."/>
            <person name="Chain P."/>
            <person name="Pitluck S."/>
            <person name="Goker M."/>
            <person name="Ovchinikova G."/>
            <person name="Pati A."/>
            <person name="Ivanova N."/>
            <person name="Mavromatis K."/>
            <person name="Chen A."/>
            <person name="Palaniappan K."/>
            <person name="Land M."/>
            <person name="Hauser L."/>
            <person name="Chang Y.J."/>
            <person name="Jeffries C.D."/>
            <person name="Bristow J."/>
            <person name="Eisen J.A."/>
            <person name="Markowitz V."/>
            <person name="Hugenholtz P."/>
            <person name="Kyrpides N.C."/>
            <person name="Klenk H.P."/>
        </authorList>
    </citation>
    <scope>NUCLEOTIDE SEQUENCE [LARGE SCALE GENOMIC DNA]</scope>
    <source>
        <strain evidence="14">DSM 44728 / CIP 108903 / NRRL B-16338 / NBRC 102104 / LLR-40K-21</strain>
    </source>
</reference>
<evidence type="ECO:0000259" key="11">
    <source>
        <dbReference type="Pfam" id="PF00892"/>
    </source>
</evidence>
<feature type="transmembrane region" description="Helical" evidence="10">
    <location>
        <begin position="248"/>
        <end position="267"/>
    </location>
</feature>
<feature type="domain" description="Peptide methionine sulphoxide reductase MsrA" evidence="12">
    <location>
        <begin position="375"/>
        <end position="518"/>
    </location>
</feature>
<feature type="domain" description="EamA" evidence="11">
    <location>
        <begin position="10"/>
        <end position="142"/>
    </location>
</feature>